<name>A0A6A6A6M6_9PLEO</name>
<organism evidence="2 3">
    <name type="scientific">Dothidotthia symphoricarpi CBS 119687</name>
    <dbReference type="NCBI Taxonomy" id="1392245"/>
    <lineage>
        <taxon>Eukaryota</taxon>
        <taxon>Fungi</taxon>
        <taxon>Dikarya</taxon>
        <taxon>Ascomycota</taxon>
        <taxon>Pezizomycotina</taxon>
        <taxon>Dothideomycetes</taxon>
        <taxon>Pleosporomycetidae</taxon>
        <taxon>Pleosporales</taxon>
        <taxon>Dothidotthiaceae</taxon>
        <taxon>Dothidotthia</taxon>
    </lineage>
</organism>
<gene>
    <name evidence="2" type="ORF">P153DRAFT_319820</name>
</gene>
<dbReference type="Proteomes" id="UP000799771">
    <property type="component" value="Unassembled WGS sequence"/>
</dbReference>
<reference evidence="2" key="1">
    <citation type="journal article" date="2020" name="Stud. Mycol.">
        <title>101 Dothideomycetes genomes: a test case for predicting lifestyles and emergence of pathogens.</title>
        <authorList>
            <person name="Haridas S."/>
            <person name="Albert R."/>
            <person name="Binder M."/>
            <person name="Bloem J."/>
            <person name="Labutti K."/>
            <person name="Salamov A."/>
            <person name="Andreopoulos B."/>
            <person name="Baker S."/>
            <person name="Barry K."/>
            <person name="Bills G."/>
            <person name="Bluhm B."/>
            <person name="Cannon C."/>
            <person name="Castanera R."/>
            <person name="Culley D."/>
            <person name="Daum C."/>
            <person name="Ezra D."/>
            <person name="Gonzalez J."/>
            <person name="Henrissat B."/>
            <person name="Kuo A."/>
            <person name="Liang C."/>
            <person name="Lipzen A."/>
            <person name="Lutzoni F."/>
            <person name="Magnuson J."/>
            <person name="Mondo S."/>
            <person name="Nolan M."/>
            <person name="Ohm R."/>
            <person name="Pangilinan J."/>
            <person name="Park H.-J."/>
            <person name="Ramirez L."/>
            <person name="Alfaro M."/>
            <person name="Sun H."/>
            <person name="Tritt A."/>
            <person name="Yoshinaga Y."/>
            <person name="Zwiers L.-H."/>
            <person name="Turgeon B."/>
            <person name="Goodwin S."/>
            <person name="Spatafora J."/>
            <person name="Crous P."/>
            <person name="Grigoriev I."/>
        </authorList>
    </citation>
    <scope>NUCLEOTIDE SEQUENCE</scope>
    <source>
        <strain evidence="2">CBS 119687</strain>
    </source>
</reference>
<protein>
    <submittedName>
        <fullName evidence="2">Uncharacterized protein</fullName>
    </submittedName>
</protein>
<dbReference type="AlphaFoldDB" id="A0A6A6A6M6"/>
<proteinExistence type="predicted"/>
<accession>A0A6A6A6M6</accession>
<dbReference type="GeneID" id="54405530"/>
<keyword evidence="3" id="KW-1185">Reference proteome</keyword>
<evidence type="ECO:0000313" key="2">
    <source>
        <dbReference type="EMBL" id="KAF2127539.1"/>
    </source>
</evidence>
<sequence length="261" mass="29937">MAGILCVWANLPEPALDWYEDMITGERNANPDLYLDSLHCEVTASGMEGDPIGKLDSPWRWFTIHETSDLDKASSRSDANQQTLTDTALIAEFKEARFDVRTYTEHKRWQAEDWNGGETYNAEIASVAAMEWHLPADMEDKVLDYYINDVAPGIMTSPDVLRFRLFKVKNATVWEKNTHTTLDKTALKTYFTLVELAGDEWPWAAIVDMAEDERWKAYFESQTVVKWQLSHYLVQKSFPERDSATGSDTGDDDSSDEYHTR</sequence>
<evidence type="ECO:0000256" key="1">
    <source>
        <dbReference type="SAM" id="MobiDB-lite"/>
    </source>
</evidence>
<dbReference type="OrthoDB" id="3753685at2759"/>
<feature type="region of interest" description="Disordered" evidence="1">
    <location>
        <begin position="240"/>
        <end position="261"/>
    </location>
</feature>
<dbReference type="RefSeq" id="XP_033521928.1">
    <property type="nucleotide sequence ID" value="XM_033665098.1"/>
</dbReference>
<evidence type="ECO:0000313" key="3">
    <source>
        <dbReference type="Proteomes" id="UP000799771"/>
    </source>
</evidence>
<dbReference type="EMBL" id="ML977510">
    <property type="protein sequence ID" value="KAF2127539.1"/>
    <property type="molecule type" value="Genomic_DNA"/>
</dbReference>